<keyword evidence="4" id="KW-0158">Chromosome</keyword>
<comment type="subcellular location">
    <subcellularLocation>
        <location evidence="3">Chromosome</location>
        <location evidence="3">Centromere</location>
    </subcellularLocation>
    <subcellularLocation>
        <location evidence="2">Nucleus</location>
    </subcellularLocation>
</comment>
<evidence type="ECO:0000256" key="5">
    <source>
        <dbReference type="ARBA" id="ARBA00022618"/>
    </source>
</evidence>
<dbReference type="AlphaFoldDB" id="A0AAV9S6P2"/>
<evidence type="ECO:0000256" key="1">
    <source>
        <dbReference type="ARBA" id="ARBA00003694"/>
    </source>
</evidence>
<dbReference type="GO" id="GO:0000775">
    <property type="term" value="C:chromosome, centromeric region"/>
    <property type="evidence" value="ECO:0007669"/>
    <property type="project" value="UniProtKB-SubCell"/>
</dbReference>
<keyword evidence="10" id="KW-0131">Cell cycle</keyword>
<evidence type="ECO:0000256" key="10">
    <source>
        <dbReference type="ARBA" id="ARBA00023306"/>
    </source>
</evidence>
<keyword evidence="8" id="KW-0862">Zinc</keyword>
<dbReference type="GO" id="GO:0046872">
    <property type="term" value="F:metal ion binding"/>
    <property type="evidence" value="ECO:0007669"/>
    <property type="project" value="UniProtKB-KW"/>
</dbReference>
<comment type="caution">
    <text evidence="13">The sequence shown here is derived from an EMBL/GenBank/DDBJ whole genome shotgun (WGS) entry which is preliminary data.</text>
</comment>
<dbReference type="GO" id="GO:0000785">
    <property type="term" value="C:chromatin"/>
    <property type="evidence" value="ECO:0007669"/>
    <property type="project" value="TreeGrafter"/>
</dbReference>
<evidence type="ECO:0000256" key="6">
    <source>
        <dbReference type="ARBA" id="ARBA00022723"/>
    </source>
</evidence>
<dbReference type="InterPro" id="IPR004910">
    <property type="entry name" value="Yippee/Mis18/Cereblon"/>
</dbReference>
<reference evidence="13 14" key="1">
    <citation type="submission" date="2021-06" db="EMBL/GenBank/DDBJ databases">
        <authorList>
            <person name="Palmer J.M."/>
        </authorList>
    </citation>
    <scope>NUCLEOTIDE SEQUENCE [LARGE SCALE GENOMIC DNA]</scope>
    <source>
        <strain evidence="13 14">MEX-2019</strain>
        <tissue evidence="13">Muscle</tissue>
    </source>
</reference>
<dbReference type="EMBL" id="JAHHUM010000868">
    <property type="protein sequence ID" value="KAK5616955.1"/>
    <property type="molecule type" value="Genomic_DNA"/>
</dbReference>
<dbReference type="PANTHER" id="PTHR16431:SF3">
    <property type="entry name" value="PROTEIN MIS18-BETA"/>
    <property type="match status" value="1"/>
</dbReference>
<dbReference type="PROSITE" id="PS51793">
    <property type="entry name" value="MIS18"/>
    <property type="match status" value="1"/>
</dbReference>
<evidence type="ECO:0000256" key="7">
    <source>
        <dbReference type="ARBA" id="ARBA00022776"/>
    </source>
</evidence>
<evidence type="ECO:0000313" key="14">
    <source>
        <dbReference type="Proteomes" id="UP001311232"/>
    </source>
</evidence>
<dbReference type="Proteomes" id="UP001311232">
    <property type="component" value="Unassembled WGS sequence"/>
</dbReference>
<comment type="function">
    <text evidence="1">Required for recruitment of CENPA to centromeres and normal chromosome segregation during mitosis.</text>
</comment>
<dbReference type="GO" id="GO:0005634">
    <property type="term" value="C:nucleus"/>
    <property type="evidence" value="ECO:0007669"/>
    <property type="project" value="UniProtKB-SubCell"/>
</dbReference>
<evidence type="ECO:0000256" key="3">
    <source>
        <dbReference type="ARBA" id="ARBA00004584"/>
    </source>
</evidence>
<evidence type="ECO:0000256" key="8">
    <source>
        <dbReference type="ARBA" id="ARBA00022833"/>
    </source>
</evidence>
<keyword evidence="11" id="KW-0137">Centromere</keyword>
<sequence>MEFDESVIVKRIDNLKLITAAEPEHFMTLHCLQCNTVLADSLGVCGELKCIDSIMCIRVTNDVVVSDAIESVHKGEMANCICSHLKCRLCNCVMGKVIHAAPSHLAAIRSIFLLNKARMSCYILDSISMVKASSLSFDMKPLQETVHEARQELEEHLDLMALTCSRLADMSLSSQSST</sequence>
<evidence type="ECO:0000256" key="9">
    <source>
        <dbReference type="ARBA" id="ARBA00023242"/>
    </source>
</evidence>
<evidence type="ECO:0000256" key="4">
    <source>
        <dbReference type="ARBA" id="ARBA00022454"/>
    </source>
</evidence>
<keyword evidence="5" id="KW-0132">Cell division</keyword>
<dbReference type="Pfam" id="PF03226">
    <property type="entry name" value="Yippee-Mis18"/>
    <property type="match status" value="1"/>
</dbReference>
<organism evidence="13 14">
    <name type="scientific">Crenichthys baileyi</name>
    <name type="common">White River springfish</name>
    <dbReference type="NCBI Taxonomy" id="28760"/>
    <lineage>
        <taxon>Eukaryota</taxon>
        <taxon>Metazoa</taxon>
        <taxon>Chordata</taxon>
        <taxon>Craniata</taxon>
        <taxon>Vertebrata</taxon>
        <taxon>Euteleostomi</taxon>
        <taxon>Actinopterygii</taxon>
        <taxon>Neopterygii</taxon>
        <taxon>Teleostei</taxon>
        <taxon>Neoteleostei</taxon>
        <taxon>Acanthomorphata</taxon>
        <taxon>Ovalentaria</taxon>
        <taxon>Atherinomorphae</taxon>
        <taxon>Cyprinodontiformes</taxon>
        <taxon>Goodeidae</taxon>
        <taxon>Crenichthys</taxon>
    </lineage>
</organism>
<dbReference type="GO" id="GO:0034080">
    <property type="term" value="P:CENP-A containing chromatin assembly"/>
    <property type="evidence" value="ECO:0007669"/>
    <property type="project" value="TreeGrafter"/>
</dbReference>
<feature type="domain" description="Mis18" evidence="12">
    <location>
        <begin position="26"/>
        <end position="124"/>
    </location>
</feature>
<dbReference type="PANTHER" id="PTHR16431">
    <property type="entry name" value="NEUROGENIC PROTEIN MASTERMIND"/>
    <property type="match status" value="1"/>
</dbReference>
<dbReference type="GO" id="GO:0007059">
    <property type="term" value="P:chromosome segregation"/>
    <property type="evidence" value="ECO:0007669"/>
    <property type="project" value="TreeGrafter"/>
</dbReference>
<evidence type="ECO:0000256" key="11">
    <source>
        <dbReference type="ARBA" id="ARBA00023328"/>
    </source>
</evidence>
<keyword evidence="6" id="KW-0479">Metal-binding</keyword>
<keyword evidence="7" id="KW-0498">Mitosis</keyword>
<dbReference type="InterPro" id="IPR034752">
    <property type="entry name" value="Mis18"/>
</dbReference>
<evidence type="ECO:0000313" key="13">
    <source>
        <dbReference type="EMBL" id="KAK5616955.1"/>
    </source>
</evidence>
<protein>
    <recommendedName>
        <fullName evidence="12">Mis18 domain-containing protein</fullName>
    </recommendedName>
</protein>
<evidence type="ECO:0000256" key="2">
    <source>
        <dbReference type="ARBA" id="ARBA00004123"/>
    </source>
</evidence>
<name>A0AAV9S6P2_9TELE</name>
<gene>
    <name evidence="13" type="ORF">CRENBAI_012362</name>
</gene>
<accession>A0AAV9S6P2</accession>
<keyword evidence="14" id="KW-1185">Reference proteome</keyword>
<dbReference type="GO" id="GO:0051301">
    <property type="term" value="P:cell division"/>
    <property type="evidence" value="ECO:0007669"/>
    <property type="project" value="UniProtKB-KW"/>
</dbReference>
<evidence type="ECO:0000259" key="12">
    <source>
        <dbReference type="PROSITE" id="PS51793"/>
    </source>
</evidence>
<proteinExistence type="predicted"/>
<keyword evidence="9" id="KW-0539">Nucleus</keyword>